<dbReference type="Proteomes" id="UP000309016">
    <property type="component" value="Chromosome"/>
</dbReference>
<dbReference type="EMBL" id="CP040812">
    <property type="protein sequence ID" value="QCY71078.1"/>
    <property type="molecule type" value="Genomic_DNA"/>
</dbReference>
<organism evidence="3 4">
    <name type="scientific">Antarcticibacterium flavum</name>
    <dbReference type="NCBI Taxonomy" id="2058175"/>
    <lineage>
        <taxon>Bacteria</taxon>
        <taxon>Pseudomonadati</taxon>
        <taxon>Bacteroidota</taxon>
        <taxon>Flavobacteriia</taxon>
        <taxon>Flavobacteriales</taxon>
        <taxon>Flavobacteriaceae</taxon>
        <taxon>Antarcticibacterium</taxon>
    </lineage>
</organism>
<dbReference type="PROSITE" id="PS01124">
    <property type="entry name" value="HTH_ARAC_FAMILY_2"/>
    <property type="match status" value="1"/>
</dbReference>
<evidence type="ECO:0000259" key="2">
    <source>
        <dbReference type="PROSITE" id="PS01124"/>
    </source>
</evidence>
<feature type="domain" description="HTH araC/xylS-type" evidence="2">
    <location>
        <begin position="451"/>
        <end position="559"/>
    </location>
</feature>
<dbReference type="SMART" id="SM00342">
    <property type="entry name" value="HTH_ARAC"/>
    <property type="match status" value="1"/>
</dbReference>
<gene>
    <name evidence="3" type="ORF">FHG64_17665</name>
</gene>
<name>A0A5B7X8K9_9FLAO</name>
<evidence type="ECO:0000313" key="3">
    <source>
        <dbReference type="EMBL" id="QCY71078.1"/>
    </source>
</evidence>
<keyword evidence="1" id="KW-0472">Membrane</keyword>
<accession>A0A5B7X8K9</accession>
<dbReference type="OrthoDB" id="5295174at2"/>
<dbReference type="Gene3D" id="1.25.40.10">
    <property type="entry name" value="Tetratricopeptide repeat domain"/>
    <property type="match status" value="1"/>
</dbReference>
<feature type="transmembrane region" description="Helical" evidence="1">
    <location>
        <begin position="388"/>
        <end position="408"/>
    </location>
</feature>
<proteinExistence type="predicted"/>
<dbReference type="SUPFAM" id="SSF48452">
    <property type="entry name" value="TPR-like"/>
    <property type="match status" value="2"/>
</dbReference>
<dbReference type="RefSeq" id="WP_139067628.1">
    <property type="nucleotide sequence ID" value="NZ_CP040812.1"/>
</dbReference>
<dbReference type="Pfam" id="PF12833">
    <property type="entry name" value="HTH_18"/>
    <property type="match status" value="1"/>
</dbReference>
<evidence type="ECO:0000256" key="1">
    <source>
        <dbReference type="SAM" id="Phobius"/>
    </source>
</evidence>
<dbReference type="AlphaFoldDB" id="A0A5B7X8K9"/>
<dbReference type="GO" id="GO:0003700">
    <property type="term" value="F:DNA-binding transcription factor activity"/>
    <property type="evidence" value="ECO:0007669"/>
    <property type="project" value="InterPro"/>
</dbReference>
<keyword evidence="4" id="KW-1185">Reference proteome</keyword>
<dbReference type="InterPro" id="IPR018060">
    <property type="entry name" value="HTH_AraC"/>
</dbReference>
<protein>
    <submittedName>
        <fullName evidence="3">Helix-turn-helix domain-containing protein</fullName>
    </submittedName>
</protein>
<evidence type="ECO:0000313" key="4">
    <source>
        <dbReference type="Proteomes" id="UP000309016"/>
    </source>
</evidence>
<dbReference type="Gene3D" id="1.10.10.60">
    <property type="entry name" value="Homeodomain-like"/>
    <property type="match status" value="2"/>
</dbReference>
<keyword evidence="1" id="KW-0812">Transmembrane</keyword>
<dbReference type="KEGG" id="afla:FHG64_17665"/>
<dbReference type="GO" id="GO:0043565">
    <property type="term" value="F:sequence-specific DNA binding"/>
    <property type="evidence" value="ECO:0007669"/>
    <property type="project" value="InterPro"/>
</dbReference>
<dbReference type="InterPro" id="IPR011990">
    <property type="entry name" value="TPR-like_helical_dom_sf"/>
</dbReference>
<sequence length="569" mass="66147">MEKQIFKYSLIIQLFFSIGIVKVNAQGKSYHQVHLKDPSYQEIQEQEFEALDMEDWQKLSELVDFHISKAKAENNSIEIARAFYFKTDMEEPLVALQYADSIIYYTRGSDHHNYPTTGYELKGHLYFQLGNFPMALENYLTAYNLALEKDNLEQQREISLAIAAIRNINGQHYAAAELYKRSLRLLKSQPDFQNQHYEDYLLLVYNLALTHLRLQEVDSAGIYAKKGIEQTITHKDTSNYIDFVLLDAQINYYQNEHGIAKDTLLKYLDLFDGTSKAIKLYYLGKIEERSENRELAIKYFRDIDSIISITKDPFPEAKDVYQQLIMNSLTENDKRKHVEYIGKLIHYDSILSTGKENVLNMAVASYDLPYLKFQKEKTEEQLRTKERFVLFASFLAGIGSLSGVYFYIRTRRMKLKLKTLLQDGIKKSNQTRTSTDGKIPHPPSVPEDIRNDLLSKLQRFEESERFLCKDLDMATLAEELGTNTSYLSVVINHYKQMNFPNYLKELRISTAVRRLPEEPMLLKYSNQGLADTFGFKTGETFSKAFYKSTGVYPSKFINELKSRNLEGHL</sequence>
<keyword evidence="1" id="KW-1133">Transmembrane helix</keyword>
<reference evidence="3 4" key="1">
    <citation type="submission" date="2019-06" db="EMBL/GenBank/DDBJ databases">
        <title>Complete genome sequence of Antarcticibacterium flavum KCTC 52984T from an Antarctic marine sediment.</title>
        <authorList>
            <person name="Lee Y.M."/>
            <person name="Shin S.C."/>
        </authorList>
    </citation>
    <scope>NUCLEOTIDE SEQUENCE [LARGE SCALE GENOMIC DNA]</scope>
    <source>
        <strain evidence="3 4">KCTC 52984</strain>
    </source>
</reference>